<dbReference type="RefSeq" id="WP_130504117.1">
    <property type="nucleotide sequence ID" value="NZ_SHKV01000001.1"/>
</dbReference>
<evidence type="ECO:0008006" key="4">
    <source>
        <dbReference type="Google" id="ProtNLM"/>
    </source>
</evidence>
<reference evidence="2 3" key="1">
    <citation type="submission" date="2019-02" db="EMBL/GenBank/DDBJ databases">
        <title>Sequencing the genomes of 1000 actinobacteria strains.</title>
        <authorList>
            <person name="Klenk H.-P."/>
        </authorList>
    </citation>
    <scope>NUCLEOTIDE SEQUENCE [LARGE SCALE GENOMIC DNA]</scope>
    <source>
        <strain evidence="2 3">DSM 44509</strain>
    </source>
</reference>
<keyword evidence="1" id="KW-1133">Transmembrane helix</keyword>
<comment type="caution">
    <text evidence="2">The sequence shown here is derived from an EMBL/GenBank/DDBJ whole genome shotgun (WGS) entry which is preliminary data.</text>
</comment>
<evidence type="ECO:0000256" key="1">
    <source>
        <dbReference type="SAM" id="Phobius"/>
    </source>
</evidence>
<dbReference type="EMBL" id="SHKV01000001">
    <property type="protein sequence ID" value="RZU30479.1"/>
    <property type="molecule type" value="Genomic_DNA"/>
</dbReference>
<dbReference type="Proteomes" id="UP000292507">
    <property type="component" value="Unassembled WGS sequence"/>
</dbReference>
<dbReference type="OrthoDB" id="2183194at2"/>
<keyword evidence="1" id="KW-0472">Membrane</keyword>
<feature type="transmembrane region" description="Helical" evidence="1">
    <location>
        <begin position="320"/>
        <end position="348"/>
    </location>
</feature>
<name>A0A4Q7Y3V2_9ACTN</name>
<evidence type="ECO:0000313" key="3">
    <source>
        <dbReference type="Proteomes" id="UP000292507"/>
    </source>
</evidence>
<evidence type="ECO:0000313" key="2">
    <source>
        <dbReference type="EMBL" id="RZU30479.1"/>
    </source>
</evidence>
<protein>
    <recommendedName>
        <fullName evidence="4">Tape measure protein</fullName>
    </recommendedName>
</protein>
<gene>
    <name evidence="2" type="ORF">BKA19_0095</name>
</gene>
<keyword evidence="3" id="KW-1185">Reference proteome</keyword>
<organism evidence="2 3">
    <name type="scientific">Blastococcus saxobsidens</name>
    <dbReference type="NCBI Taxonomy" id="138336"/>
    <lineage>
        <taxon>Bacteria</taxon>
        <taxon>Bacillati</taxon>
        <taxon>Actinomycetota</taxon>
        <taxon>Actinomycetes</taxon>
        <taxon>Geodermatophilales</taxon>
        <taxon>Geodermatophilaceae</taxon>
        <taxon>Blastococcus</taxon>
    </lineage>
</organism>
<accession>A0A4Q7Y3V2</accession>
<proteinExistence type="predicted"/>
<dbReference type="AlphaFoldDB" id="A0A4Q7Y3V2"/>
<keyword evidence="1" id="KW-0812">Transmembrane</keyword>
<feature type="transmembrane region" description="Helical" evidence="1">
    <location>
        <begin position="290"/>
        <end position="308"/>
    </location>
</feature>
<sequence length="634" mass="63859">MSLTVAELKAVYSVDERPLDRSLGGLGSKVSGAVKGAVGAAAGLFAFSQISAGFFSLTGAASDLQGTLSKSGAIFGSNAAAIDQWAKSAATSLGLSRQQALAAAAGFGDMFSQIGFAGDQAADMSKAVVQMSADLGAFNDLPTEDVADRISAAFRGEYDSLQALIPNINAARVESEAMAATGKKVASELTAQEKAAAVLAIVNKDGARAIGAFAREADSAAGSAKTASALWLDQKAAIGEQLLPAFTTLMGFLSGTVIPGVGDLADFIGDDVVPAFKDMAQWVEGNKDPLLVLTGIIGGYVAVVKTVAGAKRGWAAAQAALNLVMAANPITLVVVAIAALAAGLVYAYQNSETFRDIVNGAFDAVKRGVGNAIGFMIDGFRMILTVWLTVADGIVSGAATALGWVPEVGDKLKAANTAFDNFKDGVLADLDEAAQSAYGFGEKTGKNAAGGMSATQQAAWNAARAVGGQMASGVGAAGGGAYSSGYGVGSNAGQGAVDGLNAKRDAVVRAARAVAGALSAAMGKKLDINSPSRVTRWMGEMVGEGFIEGMAHMRPAVAAEMGRMASFPAPAAIRLPAPVGMSFAGAAAEPTGGGMSGGPGGFDSMVRADTINIIEGTADDVARKLNLELRSRGN</sequence>